<gene>
    <name evidence="1" type="ORF">WY13_00727</name>
</gene>
<evidence type="ECO:0000313" key="1">
    <source>
        <dbReference type="EMBL" id="OAA91470.1"/>
    </source>
</evidence>
<dbReference type="PATRIC" id="fig|1538.10.peg.1225"/>
<dbReference type="AlphaFoldDB" id="A0A166S198"/>
<evidence type="ECO:0000313" key="2">
    <source>
        <dbReference type="Proteomes" id="UP000077407"/>
    </source>
</evidence>
<protein>
    <submittedName>
        <fullName evidence="1">Uncharacterized protein</fullName>
    </submittedName>
</protein>
<comment type="caution">
    <text evidence="1">The sequence shown here is derived from an EMBL/GenBank/DDBJ whole genome shotgun (WGS) entry which is preliminary data.</text>
</comment>
<reference evidence="1 2" key="1">
    <citation type="journal article" date="2015" name="Biotechnol. Bioeng.">
        <title>Genome sequence and phenotypic characterization of Caulobacter segnis.</title>
        <authorList>
            <person name="Patel S."/>
            <person name="Fletcher B."/>
            <person name="Scott D.C."/>
            <person name="Ely B."/>
        </authorList>
    </citation>
    <scope>NUCLEOTIDE SEQUENCE [LARGE SCALE GENOMIC DNA]</scope>
    <source>
        <strain evidence="1 2">ERI-2</strain>
    </source>
</reference>
<name>A0A166S198_9CLOT</name>
<dbReference type="Proteomes" id="UP000077407">
    <property type="component" value="Unassembled WGS sequence"/>
</dbReference>
<dbReference type="EMBL" id="LITT01000006">
    <property type="protein sequence ID" value="OAA91470.1"/>
    <property type="molecule type" value="Genomic_DNA"/>
</dbReference>
<proteinExistence type="predicted"/>
<organism evidence="1 2">
    <name type="scientific">Clostridium ljungdahlii</name>
    <dbReference type="NCBI Taxonomy" id="1538"/>
    <lineage>
        <taxon>Bacteria</taxon>
        <taxon>Bacillati</taxon>
        <taxon>Bacillota</taxon>
        <taxon>Clostridia</taxon>
        <taxon>Eubacteriales</taxon>
        <taxon>Clostridiaceae</taxon>
        <taxon>Clostridium</taxon>
    </lineage>
</organism>
<sequence>MNIQFSQDLIRYLAVYLGTTLGEIAKEPDFPYSKPLLYKVANGSIQVSEQLNEAFNKYWRDRELNSEDLSNLYQLIDLIETGRNRKNMR</sequence>
<accession>A0A166S198</accession>